<evidence type="ECO:0000313" key="1">
    <source>
        <dbReference type="EMBL" id="AFU60492.1"/>
    </source>
</evidence>
<dbReference type="InParanoid" id="K0IMQ7"/>
<dbReference type="AlphaFoldDB" id="K0IMQ7"/>
<dbReference type="EMBL" id="CP002408">
    <property type="protein sequence ID" value="AFU60492.1"/>
    <property type="molecule type" value="Genomic_DNA"/>
</dbReference>
<gene>
    <name evidence="1" type="ordered locus">Ngar_c35790</name>
</gene>
<name>K0IMQ7_NITGG</name>
<dbReference type="RefSeq" id="WP_015021024.1">
    <property type="nucleotide sequence ID" value="NC_018719.1"/>
</dbReference>
<sequence>MGNQDKAGTKSFDDADTFCRACETELKAMAVCIKCGNAMLYGCPRCALFSETKVHIDCLYQLCW</sequence>
<dbReference type="HOGENOM" id="CLU_2857221_0_0_2"/>
<dbReference type="BioCyc" id="CNIT1237085:G1324-3580-MONOMER"/>
<accession>K0IMQ7</accession>
<dbReference type="Proteomes" id="UP000008037">
    <property type="component" value="Chromosome"/>
</dbReference>
<dbReference type="GeneID" id="13797390"/>
<organism evidence="1 2">
    <name type="scientific">Nitrososphaera gargensis (strain Ga9.2)</name>
    <dbReference type="NCBI Taxonomy" id="1237085"/>
    <lineage>
        <taxon>Archaea</taxon>
        <taxon>Nitrososphaerota</taxon>
        <taxon>Nitrososphaeria</taxon>
        <taxon>Nitrososphaerales</taxon>
        <taxon>Nitrososphaeraceae</taxon>
        <taxon>Nitrososphaera</taxon>
    </lineage>
</organism>
<proteinExistence type="predicted"/>
<keyword evidence="2" id="KW-1185">Reference proteome</keyword>
<dbReference type="KEGG" id="nga:Ngar_c35790"/>
<reference evidence="1 2" key="1">
    <citation type="journal article" date="2012" name="Environ. Microbiol.">
        <title>The genome of the ammonia-oxidizing Candidatus Nitrososphaera gargensis: insights into metabolic versatility and environmental adaptations.</title>
        <authorList>
            <person name="Spang A."/>
            <person name="Poehlein A."/>
            <person name="Offre P."/>
            <person name="Zumbragel S."/>
            <person name="Haider S."/>
            <person name="Rychlik N."/>
            <person name="Nowka B."/>
            <person name="Schmeisser C."/>
            <person name="Lebedeva E.V."/>
            <person name="Rattei T."/>
            <person name="Bohm C."/>
            <person name="Schmid M."/>
            <person name="Galushko A."/>
            <person name="Hatzenpichler R."/>
            <person name="Weinmaier T."/>
            <person name="Daniel R."/>
            <person name="Schleper C."/>
            <person name="Spieck E."/>
            <person name="Streit W."/>
            <person name="Wagner M."/>
        </authorList>
    </citation>
    <scope>NUCLEOTIDE SEQUENCE [LARGE SCALE GENOMIC DNA]</scope>
    <source>
        <strain evidence="2">Ga9.2</strain>
    </source>
</reference>
<protein>
    <submittedName>
        <fullName evidence="1">Uncharacterized protein</fullName>
    </submittedName>
</protein>
<evidence type="ECO:0000313" key="2">
    <source>
        <dbReference type="Proteomes" id="UP000008037"/>
    </source>
</evidence>